<dbReference type="Gene3D" id="1.10.287.110">
    <property type="entry name" value="DnaJ domain"/>
    <property type="match status" value="1"/>
</dbReference>
<evidence type="ECO:0000313" key="4">
    <source>
        <dbReference type="EMBL" id="CAH9138674.1"/>
    </source>
</evidence>
<proteinExistence type="predicted"/>
<dbReference type="GO" id="GO:0072318">
    <property type="term" value="P:clathrin coat disassembly"/>
    <property type="evidence" value="ECO:0007669"/>
    <property type="project" value="TreeGrafter"/>
</dbReference>
<feature type="compositionally biased region" description="Low complexity" evidence="2">
    <location>
        <begin position="684"/>
        <end position="697"/>
    </location>
</feature>
<reference evidence="4" key="1">
    <citation type="submission" date="2022-07" db="EMBL/GenBank/DDBJ databases">
        <authorList>
            <person name="Macas J."/>
            <person name="Novak P."/>
            <person name="Neumann P."/>
        </authorList>
    </citation>
    <scope>NUCLEOTIDE SEQUENCE</scope>
</reference>
<dbReference type="GO" id="GO:0030276">
    <property type="term" value="F:clathrin binding"/>
    <property type="evidence" value="ECO:0007669"/>
    <property type="project" value="TreeGrafter"/>
</dbReference>
<dbReference type="SUPFAM" id="SSF46565">
    <property type="entry name" value="Chaperone J-domain"/>
    <property type="match status" value="1"/>
</dbReference>
<feature type="region of interest" description="Disordered" evidence="2">
    <location>
        <begin position="15"/>
        <end position="75"/>
    </location>
</feature>
<feature type="compositionally biased region" description="Polar residues" evidence="2">
    <location>
        <begin position="59"/>
        <end position="68"/>
    </location>
</feature>
<feature type="compositionally biased region" description="Pro residues" evidence="2">
    <location>
        <begin position="386"/>
        <end position="398"/>
    </location>
</feature>
<dbReference type="GO" id="GO:0031982">
    <property type="term" value="C:vesicle"/>
    <property type="evidence" value="ECO:0007669"/>
    <property type="project" value="TreeGrafter"/>
</dbReference>
<accession>A0AAV0FSM9</accession>
<dbReference type="PANTHER" id="PTHR23172">
    <property type="entry name" value="AUXILIN/CYCLIN G-ASSOCIATED KINASE-RELATED"/>
    <property type="match status" value="1"/>
</dbReference>
<comment type="caution">
    <text evidence="4">The sequence shown here is derived from an EMBL/GenBank/DDBJ whole genome shotgun (WGS) entry which is preliminary data.</text>
</comment>
<evidence type="ECO:0000256" key="2">
    <source>
        <dbReference type="SAM" id="MobiDB-lite"/>
    </source>
</evidence>
<feature type="region of interest" description="Disordered" evidence="2">
    <location>
        <begin position="747"/>
        <end position="795"/>
    </location>
</feature>
<dbReference type="PANTHER" id="PTHR23172:SF19">
    <property type="entry name" value="J DOMAIN-CONTAINING PROTEIN"/>
    <property type="match status" value="1"/>
</dbReference>
<keyword evidence="1" id="KW-0175">Coiled coil</keyword>
<gene>
    <name evidence="4" type="ORF">CEPIT_LOCUS36987</name>
    <name evidence="3" type="ORF">CEPIT_LOCUS4940</name>
</gene>
<evidence type="ECO:0000256" key="1">
    <source>
        <dbReference type="ARBA" id="ARBA00023054"/>
    </source>
</evidence>
<dbReference type="GO" id="GO:0005737">
    <property type="term" value="C:cytoplasm"/>
    <property type="evidence" value="ECO:0007669"/>
    <property type="project" value="TreeGrafter"/>
</dbReference>
<dbReference type="GO" id="GO:0072583">
    <property type="term" value="P:clathrin-dependent endocytosis"/>
    <property type="evidence" value="ECO:0007669"/>
    <property type="project" value="TreeGrafter"/>
</dbReference>
<feature type="compositionally biased region" description="Basic and acidic residues" evidence="2">
    <location>
        <begin position="263"/>
        <end position="298"/>
    </location>
</feature>
<dbReference type="EMBL" id="CAMAPF010000026">
    <property type="protein sequence ID" value="CAH9074161.1"/>
    <property type="molecule type" value="Genomic_DNA"/>
</dbReference>
<feature type="compositionally biased region" description="Low complexity" evidence="2">
    <location>
        <begin position="419"/>
        <end position="432"/>
    </location>
</feature>
<feature type="region of interest" description="Disordered" evidence="2">
    <location>
        <begin position="157"/>
        <end position="205"/>
    </location>
</feature>
<protein>
    <submittedName>
        <fullName evidence="4">Uncharacterized protein</fullName>
    </submittedName>
</protein>
<dbReference type="InterPro" id="IPR036869">
    <property type="entry name" value="J_dom_sf"/>
</dbReference>
<name>A0AAV0FSM9_9ASTE</name>
<feature type="compositionally biased region" description="Basic and acidic residues" evidence="2">
    <location>
        <begin position="640"/>
        <end position="659"/>
    </location>
</feature>
<sequence>MDELDVLARDFGIRPAGKSAPMRSDAGDRRSSSARSSAFFDDRDGPVLNDAFGGPPRYKNSNANNKDSAMNDFDYGSVLKPGNHSRSNISSLPVYDKPVYDDDIFEGIPGLKSKSLSSSTARIEDMFASVAPQPKKNHNTDHLDDLLGNVGKSEKMTEIKSSTGSRGFDDLLDGFGSVNPAVTNRPSTESNQTSKRSGNSNRTSSVADYPFTVLETSSAAPSTRVFSVPLKGTTNPGKSGWGDGFDELVDPLNSLGGSVPSFSHDRNTKSNKSPSRDRSVRNEKQVPHSIDNDKESFSRHSGIHPHNAANEDGSPESLVDRLIKDSLKPLRRDAAYTPHSPHYASAGQNEASSCVDMSPRLEEQVHVSEDIWITVSEVPLFTHPTSAPPPSRPPPPIPRHTSKSEAGLFASHPLKSDVYSSSPRYRQYSQSPKTFGAVAKSSTGSQLHELEEFANGASTQNSADGTPTALSGEQMNANSIAAASAAAMKEAMDRAEAKFRRAKEVREREYAKAARSSVHLEKDEHDMHEVQDRESKEKDEILERERRQRVKEEEEQRRIGRERERARQAVERATREARERAAAAARIKAERAAVEKAAAEARERAGRAAVQRVQAEARERAAVEAREKAAGAKTELFEARRREERAAVERATAEARERAAAAATSRVNQENNGDDLESFFSMGSRASSAPRPRASSPETMFDTQFQNKGGSEGAKATSSPGLASNLRKASSTANIVDDLSSIFGAAPSSGEFQEFEGESEERRRARLERHQRTQERTAKALAEKNQRDLQVQRDQEERHRIAETLDTEIKRWAAGKEGNLRALLSTMQYVLWPECGWQPVSLTDLIMGASVKKAYRKATLCIHPDKVQQKGATLQQKYVAEKVFDLLKEAWNKFNSEELF</sequence>
<dbReference type="EMBL" id="CAMAPF010001011">
    <property type="protein sequence ID" value="CAH9138674.1"/>
    <property type="molecule type" value="Genomic_DNA"/>
</dbReference>
<feature type="compositionally biased region" description="Polar residues" evidence="2">
    <location>
        <begin position="180"/>
        <end position="205"/>
    </location>
</feature>
<evidence type="ECO:0000313" key="3">
    <source>
        <dbReference type="EMBL" id="CAH9074161.1"/>
    </source>
</evidence>
<feature type="region of interest" description="Disordered" evidence="2">
    <location>
        <begin position="501"/>
        <end position="575"/>
    </location>
</feature>
<feature type="region of interest" description="Disordered" evidence="2">
    <location>
        <begin position="383"/>
        <end position="443"/>
    </location>
</feature>
<dbReference type="AlphaFoldDB" id="A0AAV0FSM9"/>
<feature type="compositionally biased region" description="Polar residues" evidence="2">
    <location>
        <begin position="716"/>
        <end position="725"/>
    </location>
</feature>
<dbReference type="FunFam" id="1.10.287.110:FF:000009">
    <property type="entry name" value="Auxilin-related protein 1"/>
    <property type="match status" value="1"/>
</dbReference>
<evidence type="ECO:0000313" key="5">
    <source>
        <dbReference type="Proteomes" id="UP001152523"/>
    </source>
</evidence>
<feature type="region of interest" description="Disordered" evidence="2">
    <location>
        <begin position="256"/>
        <end position="317"/>
    </location>
</feature>
<organism evidence="4 5">
    <name type="scientific">Cuscuta epithymum</name>
    <dbReference type="NCBI Taxonomy" id="186058"/>
    <lineage>
        <taxon>Eukaryota</taxon>
        <taxon>Viridiplantae</taxon>
        <taxon>Streptophyta</taxon>
        <taxon>Embryophyta</taxon>
        <taxon>Tracheophyta</taxon>
        <taxon>Spermatophyta</taxon>
        <taxon>Magnoliopsida</taxon>
        <taxon>eudicotyledons</taxon>
        <taxon>Gunneridae</taxon>
        <taxon>Pentapetalae</taxon>
        <taxon>asterids</taxon>
        <taxon>lamiids</taxon>
        <taxon>Solanales</taxon>
        <taxon>Convolvulaceae</taxon>
        <taxon>Cuscuteae</taxon>
        <taxon>Cuscuta</taxon>
        <taxon>Cuscuta subgen. Cuscuta</taxon>
    </lineage>
</organism>
<keyword evidence="5" id="KW-1185">Reference proteome</keyword>
<dbReference type="Proteomes" id="UP001152523">
    <property type="component" value="Unassembled WGS sequence"/>
</dbReference>
<feature type="compositionally biased region" description="Basic and acidic residues" evidence="2">
    <location>
        <begin position="760"/>
        <end position="795"/>
    </location>
</feature>
<feature type="region of interest" description="Disordered" evidence="2">
    <location>
        <begin position="640"/>
        <end position="725"/>
    </location>
</feature>